<dbReference type="EMBL" id="BSXW01001420">
    <property type="protein sequence ID" value="GMF36636.1"/>
    <property type="molecule type" value="Genomic_DNA"/>
</dbReference>
<accession>A0A9W6XDY1</accession>
<reference evidence="1" key="1">
    <citation type="submission" date="2023-04" db="EMBL/GenBank/DDBJ databases">
        <title>Phytophthora lilii NBRC 32176.</title>
        <authorList>
            <person name="Ichikawa N."/>
            <person name="Sato H."/>
            <person name="Tonouchi N."/>
        </authorList>
    </citation>
    <scope>NUCLEOTIDE SEQUENCE</scope>
    <source>
        <strain evidence="1">NBRC 32176</strain>
    </source>
</reference>
<organism evidence="1 2">
    <name type="scientific">Phytophthora lilii</name>
    <dbReference type="NCBI Taxonomy" id="2077276"/>
    <lineage>
        <taxon>Eukaryota</taxon>
        <taxon>Sar</taxon>
        <taxon>Stramenopiles</taxon>
        <taxon>Oomycota</taxon>
        <taxon>Peronosporomycetes</taxon>
        <taxon>Peronosporales</taxon>
        <taxon>Peronosporaceae</taxon>
        <taxon>Phytophthora</taxon>
    </lineage>
</organism>
<comment type="caution">
    <text evidence="1">The sequence shown here is derived from an EMBL/GenBank/DDBJ whole genome shotgun (WGS) entry which is preliminary data.</text>
</comment>
<name>A0A9W6XDY1_9STRA</name>
<dbReference type="AlphaFoldDB" id="A0A9W6XDY1"/>
<dbReference type="Proteomes" id="UP001165083">
    <property type="component" value="Unassembled WGS sequence"/>
</dbReference>
<keyword evidence="2" id="KW-1185">Reference proteome</keyword>
<evidence type="ECO:0000313" key="2">
    <source>
        <dbReference type="Proteomes" id="UP001165083"/>
    </source>
</evidence>
<protein>
    <submittedName>
        <fullName evidence="1">Unnamed protein product</fullName>
    </submittedName>
</protein>
<evidence type="ECO:0000313" key="1">
    <source>
        <dbReference type="EMBL" id="GMF36636.1"/>
    </source>
</evidence>
<proteinExistence type="predicted"/>
<gene>
    <name evidence="1" type="ORF">Plil01_001549100</name>
</gene>
<sequence length="129" mass="14637">MKSSTVQSDGENLFVELKASSNLASRKYLYDYGIHDPELFGIAYVGAAKRVSLDMVKWLFSTRLVSSEAVDRALQIAAGCRWNANGITRWIYSTKSASREAVNRAFKVAVRFSDVRLYYENEMIYDNAM</sequence>